<evidence type="ECO:0000313" key="3">
    <source>
        <dbReference type="Proteomes" id="UP000245207"/>
    </source>
</evidence>
<name>A0A2U1P5X1_ARTAN</name>
<organism evidence="2 3">
    <name type="scientific">Artemisia annua</name>
    <name type="common">Sweet wormwood</name>
    <dbReference type="NCBI Taxonomy" id="35608"/>
    <lineage>
        <taxon>Eukaryota</taxon>
        <taxon>Viridiplantae</taxon>
        <taxon>Streptophyta</taxon>
        <taxon>Embryophyta</taxon>
        <taxon>Tracheophyta</taxon>
        <taxon>Spermatophyta</taxon>
        <taxon>Magnoliopsida</taxon>
        <taxon>eudicotyledons</taxon>
        <taxon>Gunneridae</taxon>
        <taxon>Pentapetalae</taxon>
        <taxon>asterids</taxon>
        <taxon>campanulids</taxon>
        <taxon>Asterales</taxon>
        <taxon>Asteraceae</taxon>
        <taxon>Asteroideae</taxon>
        <taxon>Anthemideae</taxon>
        <taxon>Artemisiinae</taxon>
        <taxon>Artemisia</taxon>
    </lineage>
</organism>
<evidence type="ECO:0000256" key="1">
    <source>
        <dbReference type="SAM" id="Phobius"/>
    </source>
</evidence>
<evidence type="ECO:0000313" key="2">
    <source>
        <dbReference type="EMBL" id="PWA81142.1"/>
    </source>
</evidence>
<dbReference type="Proteomes" id="UP000245207">
    <property type="component" value="Unassembled WGS sequence"/>
</dbReference>
<reference evidence="2 3" key="1">
    <citation type="journal article" date="2018" name="Mol. Plant">
        <title>The genome of Artemisia annua provides insight into the evolution of Asteraceae family and artemisinin biosynthesis.</title>
        <authorList>
            <person name="Shen Q."/>
            <person name="Zhang L."/>
            <person name="Liao Z."/>
            <person name="Wang S."/>
            <person name="Yan T."/>
            <person name="Shi P."/>
            <person name="Liu M."/>
            <person name="Fu X."/>
            <person name="Pan Q."/>
            <person name="Wang Y."/>
            <person name="Lv Z."/>
            <person name="Lu X."/>
            <person name="Zhang F."/>
            <person name="Jiang W."/>
            <person name="Ma Y."/>
            <person name="Chen M."/>
            <person name="Hao X."/>
            <person name="Li L."/>
            <person name="Tang Y."/>
            <person name="Lv G."/>
            <person name="Zhou Y."/>
            <person name="Sun X."/>
            <person name="Brodelius P.E."/>
            <person name="Rose J.K.C."/>
            <person name="Tang K."/>
        </authorList>
    </citation>
    <scope>NUCLEOTIDE SEQUENCE [LARGE SCALE GENOMIC DNA]</scope>
    <source>
        <strain evidence="3">cv. Huhao1</strain>
        <tissue evidence="2">Leaf</tissue>
    </source>
</reference>
<comment type="caution">
    <text evidence="2">The sequence shown here is derived from an EMBL/GenBank/DDBJ whole genome shotgun (WGS) entry which is preliminary data.</text>
</comment>
<proteinExistence type="predicted"/>
<keyword evidence="1" id="KW-0472">Membrane</keyword>
<keyword evidence="1" id="KW-0812">Transmembrane</keyword>
<feature type="transmembrane region" description="Helical" evidence="1">
    <location>
        <begin position="119"/>
        <end position="138"/>
    </location>
</feature>
<protein>
    <recommendedName>
        <fullName evidence="4">Zinc finger GRF-type domain-containing protein</fullName>
    </recommendedName>
</protein>
<keyword evidence="3" id="KW-1185">Reference proteome</keyword>
<dbReference type="AlphaFoldDB" id="A0A2U1P5X1"/>
<gene>
    <name evidence="2" type="ORF">CTI12_AA188890</name>
</gene>
<dbReference type="EMBL" id="PKPP01001627">
    <property type="protein sequence ID" value="PWA81142.1"/>
    <property type="molecule type" value="Genomic_DNA"/>
</dbReference>
<evidence type="ECO:0008006" key="4">
    <source>
        <dbReference type="Google" id="ProtNLM"/>
    </source>
</evidence>
<accession>A0A2U1P5X1</accession>
<sequence>MAEYAPGTPRVIGQYVRPFCKCGHRLTVKTAWTPEYPGKRFIAFPDYDTRSKCAVFQFFDDDLPSDYYRELLFDLHSRVRRGTQTTDMQEHIGMLSMEKARLVQELTVSRAKLQLYDRIFVILVGVLLVLCVVLGMRFG</sequence>
<keyword evidence="1" id="KW-1133">Transmembrane helix</keyword>